<dbReference type="InterPro" id="IPR002645">
    <property type="entry name" value="STAS_dom"/>
</dbReference>
<dbReference type="InterPro" id="IPR003658">
    <property type="entry name" value="Anti-sigma_ant"/>
</dbReference>
<dbReference type="Gene3D" id="3.30.750.24">
    <property type="entry name" value="STAS domain"/>
    <property type="match status" value="1"/>
</dbReference>
<comment type="caution">
    <text evidence="4">The sequence shown here is derived from an EMBL/GenBank/DDBJ whole genome shotgun (WGS) entry which is preliminary data.</text>
</comment>
<dbReference type="EMBL" id="CZVV01000038">
    <property type="protein sequence ID" value="CUT00418.1"/>
    <property type="molecule type" value="Genomic_DNA"/>
</dbReference>
<reference evidence="4 5" key="1">
    <citation type="submission" date="2015-11" db="EMBL/GenBank/DDBJ databases">
        <authorList>
            <person name="Varghese N."/>
        </authorList>
    </citation>
    <scope>NUCLEOTIDE SEQUENCE [LARGE SCALE GENOMIC DNA]</scope>
    <source>
        <strain evidence="4 5">JGI-25</strain>
    </source>
</reference>
<proteinExistence type="inferred from homology"/>
<gene>
    <name evidence="4" type="ORF">JGI25_00731</name>
</gene>
<dbReference type="GO" id="GO:0043856">
    <property type="term" value="F:anti-sigma factor antagonist activity"/>
    <property type="evidence" value="ECO:0007669"/>
    <property type="project" value="InterPro"/>
</dbReference>
<dbReference type="SUPFAM" id="SSF52091">
    <property type="entry name" value="SpoIIaa-like"/>
    <property type="match status" value="1"/>
</dbReference>
<evidence type="ECO:0000256" key="1">
    <source>
        <dbReference type="ARBA" id="ARBA00009013"/>
    </source>
</evidence>
<accession>A0A916LK93</accession>
<evidence type="ECO:0000256" key="2">
    <source>
        <dbReference type="RuleBase" id="RU003749"/>
    </source>
</evidence>
<name>A0A916LK93_KRYT1</name>
<dbReference type="Pfam" id="PF01740">
    <property type="entry name" value="STAS"/>
    <property type="match status" value="1"/>
</dbReference>
<dbReference type="Proteomes" id="UP000243105">
    <property type="component" value="Unassembled WGS sequence"/>
</dbReference>
<dbReference type="RefSeq" id="WP_072211305.1">
    <property type="nucleotide sequence ID" value="NZ_CZVV01000038.1"/>
</dbReference>
<dbReference type="AlphaFoldDB" id="A0A916LK93"/>
<dbReference type="InterPro" id="IPR036513">
    <property type="entry name" value="STAS_dom_sf"/>
</dbReference>
<dbReference type="CDD" id="cd07043">
    <property type="entry name" value="STAS_anti-anti-sigma_factors"/>
    <property type="match status" value="1"/>
</dbReference>
<protein>
    <recommendedName>
        <fullName evidence="2">Anti-sigma factor antagonist</fullName>
    </recommendedName>
</protein>
<evidence type="ECO:0000259" key="3">
    <source>
        <dbReference type="PROSITE" id="PS50801"/>
    </source>
</evidence>
<dbReference type="PROSITE" id="PS50801">
    <property type="entry name" value="STAS"/>
    <property type="match status" value="1"/>
</dbReference>
<evidence type="ECO:0000313" key="4">
    <source>
        <dbReference type="EMBL" id="CUT00418.1"/>
    </source>
</evidence>
<sequence length="119" mass="13326">MRLRAKEFDDVVVIEIKGNLMGGPDSQKFRELLHKLLDQGKNKVVVDVKNVKFMNSAGLGTLISGLTTMRNGGGDLKIANPTDKIESLLMITRLIKVFETYNSVEEAIESYKKRATKKK</sequence>
<organism evidence="4 5">
    <name type="scientific">Kryptobacter tengchongensis</name>
    <dbReference type="NCBI Taxonomy" id="1643429"/>
    <lineage>
        <taxon>Bacteria</taxon>
        <taxon>Pseudomonadati</taxon>
        <taxon>Candidatus Kryptoniota</taxon>
        <taxon>Candidatus Kryptobacter</taxon>
    </lineage>
</organism>
<dbReference type="PANTHER" id="PTHR33495">
    <property type="entry name" value="ANTI-SIGMA FACTOR ANTAGONIST TM_1081-RELATED-RELATED"/>
    <property type="match status" value="1"/>
</dbReference>
<feature type="domain" description="STAS" evidence="3">
    <location>
        <begin position="1"/>
        <end position="111"/>
    </location>
</feature>
<comment type="similarity">
    <text evidence="1 2">Belongs to the anti-sigma-factor antagonist family.</text>
</comment>
<evidence type="ECO:0000313" key="5">
    <source>
        <dbReference type="Proteomes" id="UP000243105"/>
    </source>
</evidence>
<dbReference type="NCBIfam" id="TIGR00377">
    <property type="entry name" value="ant_ant_sig"/>
    <property type="match status" value="1"/>
</dbReference>
<dbReference type="PANTHER" id="PTHR33495:SF2">
    <property type="entry name" value="ANTI-SIGMA FACTOR ANTAGONIST TM_1081-RELATED"/>
    <property type="match status" value="1"/>
</dbReference>